<dbReference type="GO" id="GO:0003723">
    <property type="term" value="F:RNA binding"/>
    <property type="evidence" value="ECO:0007669"/>
    <property type="project" value="InterPro"/>
</dbReference>
<gene>
    <name evidence="3" type="primary">LOC112688830</name>
</gene>
<evidence type="ECO:0000313" key="2">
    <source>
        <dbReference type="Proteomes" id="UP000694846"/>
    </source>
</evidence>
<dbReference type="Gene3D" id="1.25.40.180">
    <property type="match status" value="1"/>
</dbReference>
<dbReference type="Pfam" id="PF02854">
    <property type="entry name" value="MIF4G"/>
    <property type="match status" value="1"/>
</dbReference>
<dbReference type="GeneID" id="112688830"/>
<dbReference type="SUPFAM" id="SSF48371">
    <property type="entry name" value="ARM repeat"/>
    <property type="match status" value="1"/>
</dbReference>
<name>A0A8B8G5Z0_9HEMI</name>
<evidence type="ECO:0000259" key="1">
    <source>
        <dbReference type="Pfam" id="PF02854"/>
    </source>
</evidence>
<sequence length="162" mass="19312">MAHTIISIPLKTIYIFENIVDIIYFRALNRPDFTVLYAKLCAYMANHVAFKKLHNSKITFQKVLAQKIFDMFTSYYIRTPQNETPSFFKNILNSFHFQYYKRSLAHCKFIGELFKQGAFTEKNILSFIHELMKIKLFEIISTLSPQQRDDLENENEWQNAFM</sequence>
<dbReference type="Proteomes" id="UP000694846">
    <property type="component" value="Unplaced"/>
</dbReference>
<reference evidence="3" key="1">
    <citation type="submission" date="2025-08" db="UniProtKB">
        <authorList>
            <consortium name="RefSeq"/>
        </authorList>
    </citation>
    <scope>IDENTIFICATION</scope>
    <source>
        <tissue evidence="3">Whole body</tissue>
    </source>
</reference>
<evidence type="ECO:0000313" key="3">
    <source>
        <dbReference type="RefSeq" id="XP_025418001.1"/>
    </source>
</evidence>
<dbReference type="RefSeq" id="XP_025418001.1">
    <property type="nucleotide sequence ID" value="XM_025562216.1"/>
</dbReference>
<protein>
    <submittedName>
        <fullName evidence="3">Eukaryotic translation initiation factor 4 gamma 1-like</fullName>
    </submittedName>
</protein>
<proteinExistence type="predicted"/>
<dbReference type="AlphaFoldDB" id="A0A8B8G5Z0"/>
<dbReference type="InterPro" id="IPR003890">
    <property type="entry name" value="MIF4G-like_typ-3"/>
</dbReference>
<dbReference type="InterPro" id="IPR016024">
    <property type="entry name" value="ARM-type_fold"/>
</dbReference>
<dbReference type="OrthoDB" id="6605348at2759"/>
<organism evidence="2 3">
    <name type="scientific">Sipha flava</name>
    <name type="common">yellow sugarcane aphid</name>
    <dbReference type="NCBI Taxonomy" id="143950"/>
    <lineage>
        <taxon>Eukaryota</taxon>
        <taxon>Metazoa</taxon>
        <taxon>Ecdysozoa</taxon>
        <taxon>Arthropoda</taxon>
        <taxon>Hexapoda</taxon>
        <taxon>Insecta</taxon>
        <taxon>Pterygota</taxon>
        <taxon>Neoptera</taxon>
        <taxon>Paraneoptera</taxon>
        <taxon>Hemiptera</taxon>
        <taxon>Sternorrhyncha</taxon>
        <taxon>Aphidomorpha</taxon>
        <taxon>Aphidoidea</taxon>
        <taxon>Aphididae</taxon>
        <taxon>Sipha</taxon>
    </lineage>
</organism>
<accession>A0A8B8G5Z0</accession>
<feature type="domain" description="MIF4G" evidence="1">
    <location>
        <begin position="18"/>
        <end position="137"/>
    </location>
</feature>
<keyword evidence="2" id="KW-1185">Reference proteome</keyword>